<evidence type="ECO:0000313" key="3">
    <source>
        <dbReference type="Proteomes" id="UP001054837"/>
    </source>
</evidence>
<accession>A0AAV4QQM6</accession>
<comment type="caution">
    <text evidence="2">The sequence shown here is derived from an EMBL/GenBank/DDBJ whole genome shotgun (WGS) entry which is preliminary data.</text>
</comment>
<protein>
    <submittedName>
        <fullName evidence="2">Uncharacterized protein</fullName>
    </submittedName>
</protein>
<reference evidence="2 3" key="1">
    <citation type="submission" date="2021-06" db="EMBL/GenBank/DDBJ databases">
        <title>Caerostris darwini draft genome.</title>
        <authorList>
            <person name="Kono N."/>
            <person name="Arakawa K."/>
        </authorList>
    </citation>
    <scope>NUCLEOTIDE SEQUENCE [LARGE SCALE GENOMIC DNA]</scope>
</reference>
<proteinExistence type="predicted"/>
<sequence>MYAKDVYIMSAILAEASGAFGPFVINYPDGECEKGSDFYLLSSARDGSSSSTRSEEHPLQQTSGDVCAIC</sequence>
<keyword evidence="3" id="KW-1185">Reference proteome</keyword>
<dbReference type="Proteomes" id="UP001054837">
    <property type="component" value="Unassembled WGS sequence"/>
</dbReference>
<feature type="region of interest" description="Disordered" evidence="1">
    <location>
        <begin position="44"/>
        <end position="64"/>
    </location>
</feature>
<dbReference type="AlphaFoldDB" id="A0AAV4QQM6"/>
<evidence type="ECO:0000256" key="1">
    <source>
        <dbReference type="SAM" id="MobiDB-lite"/>
    </source>
</evidence>
<gene>
    <name evidence="2" type="ORF">CDAR_515471</name>
</gene>
<organism evidence="2 3">
    <name type="scientific">Caerostris darwini</name>
    <dbReference type="NCBI Taxonomy" id="1538125"/>
    <lineage>
        <taxon>Eukaryota</taxon>
        <taxon>Metazoa</taxon>
        <taxon>Ecdysozoa</taxon>
        <taxon>Arthropoda</taxon>
        <taxon>Chelicerata</taxon>
        <taxon>Arachnida</taxon>
        <taxon>Araneae</taxon>
        <taxon>Araneomorphae</taxon>
        <taxon>Entelegynae</taxon>
        <taxon>Araneoidea</taxon>
        <taxon>Araneidae</taxon>
        <taxon>Caerostris</taxon>
    </lineage>
</organism>
<dbReference type="EMBL" id="BPLQ01004762">
    <property type="protein sequence ID" value="GIY10502.1"/>
    <property type="molecule type" value="Genomic_DNA"/>
</dbReference>
<evidence type="ECO:0000313" key="2">
    <source>
        <dbReference type="EMBL" id="GIY10502.1"/>
    </source>
</evidence>
<name>A0AAV4QQM6_9ARAC</name>